<reference evidence="1 2" key="1">
    <citation type="submission" date="2020-08" db="EMBL/GenBank/DDBJ databases">
        <title>Genomic Encyclopedia of Type Strains, Phase IV (KMG-IV): sequencing the most valuable type-strain genomes for metagenomic binning, comparative biology and taxonomic classification.</title>
        <authorList>
            <person name="Goeker M."/>
        </authorList>
    </citation>
    <scope>NUCLEOTIDE SEQUENCE [LARGE SCALE GENOMIC DNA]</scope>
    <source>
        <strain evidence="1 2">DSM 11275</strain>
    </source>
</reference>
<evidence type="ECO:0000313" key="2">
    <source>
        <dbReference type="Proteomes" id="UP000539075"/>
    </source>
</evidence>
<evidence type="ECO:0000313" key="1">
    <source>
        <dbReference type="EMBL" id="MBB5144383.1"/>
    </source>
</evidence>
<name>A0A7W8C2H9_9BACT</name>
<proteinExistence type="predicted"/>
<organism evidence="1 2">
    <name type="scientific">Desulfovibrio intestinalis</name>
    <dbReference type="NCBI Taxonomy" id="58621"/>
    <lineage>
        <taxon>Bacteria</taxon>
        <taxon>Pseudomonadati</taxon>
        <taxon>Thermodesulfobacteriota</taxon>
        <taxon>Desulfovibrionia</taxon>
        <taxon>Desulfovibrionales</taxon>
        <taxon>Desulfovibrionaceae</taxon>
        <taxon>Desulfovibrio</taxon>
    </lineage>
</organism>
<accession>A0A7W8C2H9</accession>
<keyword evidence="2" id="KW-1185">Reference proteome</keyword>
<protein>
    <recommendedName>
        <fullName evidence="3">Lipoprotein</fullName>
    </recommendedName>
</protein>
<sequence length="51" mass="5386">MPDAGSRRTGRRFLLCLSLLAFLAPLVLSGCGQGVRVQPKGQMQTSVGVGR</sequence>
<dbReference type="RefSeq" id="WP_183721219.1">
    <property type="nucleotide sequence ID" value="NZ_JACHGO010000007.1"/>
</dbReference>
<dbReference type="AlphaFoldDB" id="A0A7W8C2H9"/>
<gene>
    <name evidence="1" type="ORF">HNQ38_002494</name>
</gene>
<dbReference type="PROSITE" id="PS51257">
    <property type="entry name" value="PROKAR_LIPOPROTEIN"/>
    <property type="match status" value="1"/>
</dbReference>
<comment type="caution">
    <text evidence="1">The sequence shown here is derived from an EMBL/GenBank/DDBJ whole genome shotgun (WGS) entry which is preliminary data.</text>
</comment>
<dbReference type="EMBL" id="JACHGO010000007">
    <property type="protein sequence ID" value="MBB5144383.1"/>
    <property type="molecule type" value="Genomic_DNA"/>
</dbReference>
<dbReference type="Proteomes" id="UP000539075">
    <property type="component" value="Unassembled WGS sequence"/>
</dbReference>
<evidence type="ECO:0008006" key="3">
    <source>
        <dbReference type="Google" id="ProtNLM"/>
    </source>
</evidence>